<evidence type="ECO:0000256" key="1">
    <source>
        <dbReference type="SAM" id="MobiDB-lite"/>
    </source>
</evidence>
<organism evidence="2 3">
    <name type="scientific">Aldrovandia affinis</name>
    <dbReference type="NCBI Taxonomy" id="143900"/>
    <lineage>
        <taxon>Eukaryota</taxon>
        <taxon>Metazoa</taxon>
        <taxon>Chordata</taxon>
        <taxon>Craniata</taxon>
        <taxon>Vertebrata</taxon>
        <taxon>Euteleostomi</taxon>
        <taxon>Actinopterygii</taxon>
        <taxon>Neopterygii</taxon>
        <taxon>Teleostei</taxon>
        <taxon>Notacanthiformes</taxon>
        <taxon>Halosauridae</taxon>
        <taxon>Aldrovandia</taxon>
    </lineage>
</organism>
<keyword evidence="3" id="KW-1185">Reference proteome</keyword>
<gene>
    <name evidence="2" type="ORF">AAFF_G00192800</name>
</gene>
<evidence type="ECO:0000313" key="3">
    <source>
        <dbReference type="Proteomes" id="UP001221898"/>
    </source>
</evidence>
<comment type="caution">
    <text evidence="2">The sequence shown here is derived from an EMBL/GenBank/DDBJ whole genome shotgun (WGS) entry which is preliminary data.</text>
</comment>
<accession>A0AAD7W6Z2</accession>
<proteinExistence type="predicted"/>
<dbReference type="Proteomes" id="UP001221898">
    <property type="component" value="Unassembled WGS sequence"/>
</dbReference>
<name>A0AAD7W6Z2_9TELE</name>
<dbReference type="AlphaFoldDB" id="A0AAD7W6Z2"/>
<reference evidence="2" key="1">
    <citation type="journal article" date="2023" name="Science">
        <title>Genome structures resolve the early diversification of teleost fishes.</title>
        <authorList>
            <person name="Parey E."/>
            <person name="Louis A."/>
            <person name="Montfort J."/>
            <person name="Bouchez O."/>
            <person name="Roques C."/>
            <person name="Iampietro C."/>
            <person name="Lluch J."/>
            <person name="Castinel A."/>
            <person name="Donnadieu C."/>
            <person name="Desvignes T."/>
            <person name="Floi Bucao C."/>
            <person name="Jouanno E."/>
            <person name="Wen M."/>
            <person name="Mejri S."/>
            <person name="Dirks R."/>
            <person name="Jansen H."/>
            <person name="Henkel C."/>
            <person name="Chen W.J."/>
            <person name="Zahm M."/>
            <person name="Cabau C."/>
            <person name="Klopp C."/>
            <person name="Thompson A.W."/>
            <person name="Robinson-Rechavi M."/>
            <person name="Braasch I."/>
            <person name="Lecointre G."/>
            <person name="Bobe J."/>
            <person name="Postlethwait J.H."/>
            <person name="Berthelot C."/>
            <person name="Roest Crollius H."/>
            <person name="Guiguen Y."/>
        </authorList>
    </citation>
    <scope>NUCLEOTIDE SEQUENCE</scope>
    <source>
        <strain evidence="2">NC1722</strain>
    </source>
</reference>
<feature type="compositionally biased region" description="Basic and acidic residues" evidence="1">
    <location>
        <begin position="61"/>
        <end position="76"/>
    </location>
</feature>
<protein>
    <submittedName>
        <fullName evidence="2">Uncharacterized protein</fullName>
    </submittedName>
</protein>
<dbReference type="EMBL" id="JAINUG010000258">
    <property type="protein sequence ID" value="KAJ8385139.1"/>
    <property type="molecule type" value="Genomic_DNA"/>
</dbReference>
<feature type="region of interest" description="Disordered" evidence="1">
    <location>
        <begin position="61"/>
        <end position="90"/>
    </location>
</feature>
<evidence type="ECO:0000313" key="2">
    <source>
        <dbReference type="EMBL" id="KAJ8385139.1"/>
    </source>
</evidence>
<sequence>MLMVGVEEEVCRPWVRAVPGVYVAVVVLMGGGGRGIDVAVEWGVQGMMGKGTGEVMAMGVEEKGGDEERSDIRDGGEEGEEGDNALGNGVGRGLGHLAGVTGVCSGEKDGGYGLPPLMHRGNAILIYCMSRFG</sequence>